<evidence type="ECO:0000256" key="6">
    <source>
        <dbReference type="SAM" id="MobiDB-lite"/>
    </source>
</evidence>
<dbReference type="InterPro" id="IPR050576">
    <property type="entry name" value="Cilia_flagella_integrity"/>
</dbReference>
<proteinExistence type="predicted"/>
<dbReference type="SUPFAM" id="SSF52058">
    <property type="entry name" value="L domain-like"/>
    <property type="match status" value="1"/>
</dbReference>
<keyword evidence="8" id="KW-1185">Reference proteome</keyword>
<sequence>MAKNLSIAELSKYIPNGDVLGAQELKLRDQGISGIEELTQAKNLRKIDVSKNKLESVSFIKYCWGLTDINLSNNSLTSVDDICNLENVRVLNISNNDIGSIESLCRSPGLQKSLKVLIANHNRIRHIPDLSGFKELETVILSHNDATEIEAPRSHCQKLKKLSLSNNSLKQFPFSLNFNMVQELRLNHNKIYSVSQDITYMGNIRILELGHNFITQVDPLFSLKKLKSLNISKNPCVTADEGGDSSGSLSVLNSIKANLESLESLNGSSVSKVRTKKRPDKRKSSKGERKEFGHGKPSSSNKKISKKV</sequence>
<evidence type="ECO:0000256" key="3">
    <source>
        <dbReference type="ARBA" id="ARBA00022737"/>
    </source>
</evidence>
<accession>A0ABQ8P9X1</accession>
<evidence type="ECO:0000313" key="7">
    <source>
        <dbReference type="EMBL" id="KAJ1613977.1"/>
    </source>
</evidence>
<dbReference type="InterPro" id="IPR032675">
    <property type="entry name" value="LRR_dom_sf"/>
</dbReference>
<feature type="compositionally biased region" description="Basic residues" evidence="6">
    <location>
        <begin position="273"/>
        <end position="284"/>
    </location>
</feature>
<feature type="compositionally biased region" description="Basic and acidic residues" evidence="6">
    <location>
        <begin position="285"/>
        <end position="294"/>
    </location>
</feature>
<dbReference type="EMBL" id="JAPCXB010000027">
    <property type="protein sequence ID" value="KAJ1613977.1"/>
    <property type="molecule type" value="Genomic_DNA"/>
</dbReference>
<evidence type="ECO:0000256" key="5">
    <source>
        <dbReference type="ARBA" id="ARBA00023273"/>
    </source>
</evidence>
<keyword evidence="2" id="KW-0433">Leucine-rich repeat</keyword>
<keyword evidence="5" id="KW-0966">Cell projection</keyword>
<dbReference type="Pfam" id="PF13855">
    <property type="entry name" value="LRR_8"/>
    <property type="match status" value="1"/>
</dbReference>
<keyword evidence="4" id="KW-0969">Cilium</keyword>
<evidence type="ECO:0000256" key="4">
    <source>
        <dbReference type="ARBA" id="ARBA00023069"/>
    </source>
</evidence>
<gene>
    <name evidence="7" type="ORF">OJ252_831</name>
</gene>
<evidence type="ECO:0000256" key="2">
    <source>
        <dbReference type="ARBA" id="ARBA00022614"/>
    </source>
</evidence>
<reference evidence="7" key="1">
    <citation type="submission" date="2022-10" db="EMBL/GenBank/DDBJ databases">
        <title>Adaptive evolution leads to modifications in subtelomeric GC content in a zoonotic Cryptosporidium species.</title>
        <authorList>
            <person name="Li J."/>
            <person name="Feng Y."/>
            <person name="Xiao L."/>
        </authorList>
    </citation>
    <scope>NUCLEOTIDE SEQUENCE</scope>
    <source>
        <strain evidence="7">25894</strain>
    </source>
</reference>
<dbReference type="Pfam" id="PF00560">
    <property type="entry name" value="LRR_1"/>
    <property type="match status" value="1"/>
</dbReference>
<evidence type="ECO:0000256" key="1">
    <source>
        <dbReference type="ARBA" id="ARBA00004138"/>
    </source>
</evidence>
<dbReference type="Gene3D" id="3.80.10.10">
    <property type="entry name" value="Ribonuclease Inhibitor"/>
    <property type="match status" value="3"/>
</dbReference>
<name>A0ABQ8P9X1_9CRYT</name>
<dbReference type="PROSITE" id="PS51450">
    <property type="entry name" value="LRR"/>
    <property type="match status" value="4"/>
</dbReference>
<dbReference type="PANTHER" id="PTHR45973">
    <property type="entry name" value="PROTEIN PHOSPHATASE 1 REGULATORY SUBUNIT SDS22-RELATED"/>
    <property type="match status" value="1"/>
</dbReference>
<keyword evidence="3" id="KW-0677">Repeat</keyword>
<feature type="region of interest" description="Disordered" evidence="6">
    <location>
        <begin position="266"/>
        <end position="308"/>
    </location>
</feature>
<evidence type="ECO:0000313" key="8">
    <source>
        <dbReference type="Proteomes" id="UP001071777"/>
    </source>
</evidence>
<organism evidence="7 8">
    <name type="scientific">Cryptosporidium canis</name>
    <dbReference type="NCBI Taxonomy" id="195482"/>
    <lineage>
        <taxon>Eukaryota</taxon>
        <taxon>Sar</taxon>
        <taxon>Alveolata</taxon>
        <taxon>Apicomplexa</taxon>
        <taxon>Conoidasida</taxon>
        <taxon>Coccidia</taxon>
        <taxon>Eucoccidiorida</taxon>
        <taxon>Eimeriorina</taxon>
        <taxon>Cryptosporidiidae</taxon>
        <taxon>Cryptosporidium</taxon>
    </lineage>
</organism>
<comment type="caution">
    <text evidence="7">The sequence shown here is derived from an EMBL/GenBank/DDBJ whole genome shotgun (WGS) entry which is preliminary data.</text>
</comment>
<dbReference type="Proteomes" id="UP001071777">
    <property type="component" value="Unassembled WGS sequence"/>
</dbReference>
<protein>
    <submittedName>
        <fullName evidence="7">Leucine rich repeat-containing protein</fullName>
    </submittedName>
</protein>
<comment type="subcellular location">
    <subcellularLocation>
        <location evidence="1">Cell projection</location>
        <location evidence="1">Cilium</location>
    </subcellularLocation>
</comment>
<dbReference type="PANTHER" id="PTHR45973:SF9">
    <property type="entry name" value="LEUCINE-RICH REPEAT-CONTAINING PROTEIN 46"/>
    <property type="match status" value="1"/>
</dbReference>
<dbReference type="InterPro" id="IPR001611">
    <property type="entry name" value="Leu-rich_rpt"/>
</dbReference>